<accession>A0ABD3W729</accession>
<dbReference type="EMBL" id="JBJQND010000008">
    <property type="protein sequence ID" value="KAL3868646.1"/>
    <property type="molecule type" value="Genomic_DNA"/>
</dbReference>
<evidence type="ECO:0000313" key="6">
    <source>
        <dbReference type="Proteomes" id="UP001634394"/>
    </source>
</evidence>
<dbReference type="PANTHER" id="PTHR11592">
    <property type="entry name" value="GLUTATHIONE PEROXIDASE"/>
    <property type="match status" value="1"/>
</dbReference>
<dbReference type="AlphaFoldDB" id="A0ABD3W729"/>
<dbReference type="Proteomes" id="UP001634394">
    <property type="component" value="Unassembled WGS sequence"/>
</dbReference>
<evidence type="ECO:0000256" key="1">
    <source>
        <dbReference type="ARBA" id="ARBA00006926"/>
    </source>
</evidence>
<dbReference type="FunFam" id="3.40.30.10:FF:000545">
    <property type="entry name" value="Glutathione peroxidase"/>
    <property type="match status" value="1"/>
</dbReference>
<keyword evidence="3 4" id="KW-0560">Oxidoreductase</keyword>
<sequence>MTNKNYTQLMDLHSKYAESKGLRILFFPCNQFGGQEPWPEDKIKEFVTSKFGTGPDLFSKINVNGSDAHPLFNFLKMKLKGTLGDFVKWNFTKFLIDSKGVPVVRYAPNTEPVDLEKDFAKYW</sequence>
<dbReference type="SUPFAM" id="SSF52833">
    <property type="entry name" value="Thioredoxin-like"/>
    <property type="match status" value="1"/>
</dbReference>
<organism evidence="5 6">
    <name type="scientific">Sinanodonta woodiana</name>
    <name type="common">Chinese pond mussel</name>
    <name type="synonym">Anodonta woodiana</name>
    <dbReference type="NCBI Taxonomy" id="1069815"/>
    <lineage>
        <taxon>Eukaryota</taxon>
        <taxon>Metazoa</taxon>
        <taxon>Spiralia</taxon>
        <taxon>Lophotrochozoa</taxon>
        <taxon>Mollusca</taxon>
        <taxon>Bivalvia</taxon>
        <taxon>Autobranchia</taxon>
        <taxon>Heteroconchia</taxon>
        <taxon>Palaeoheterodonta</taxon>
        <taxon>Unionida</taxon>
        <taxon>Unionoidea</taxon>
        <taxon>Unionidae</taxon>
        <taxon>Unioninae</taxon>
        <taxon>Sinanodonta</taxon>
    </lineage>
</organism>
<dbReference type="InterPro" id="IPR000889">
    <property type="entry name" value="Glutathione_peroxidase"/>
</dbReference>
<dbReference type="Pfam" id="PF00255">
    <property type="entry name" value="GSHPx"/>
    <property type="match status" value="1"/>
</dbReference>
<evidence type="ECO:0000256" key="3">
    <source>
        <dbReference type="ARBA" id="ARBA00023002"/>
    </source>
</evidence>
<name>A0ABD3W729_SINWO</name>
<comment type="caution">
    <text evidence="5">The sequence shown here is derived from an EMBL/GenBank/DDBJ whole genome shotgun (WGS) entry which is preliminary data.</text>
</comment>
<dbReference type="PANTHER" id="PTHR11592:SF134">
    <property type="entry name" value="PHOSPHOLIPID HYDROPEROXIDE GLUTATHIONE PEROXIDASE"/>
    <property type="match status" value="1"/>
</dbReference>
<dbReference type="EMBL" id="JBJQND010000008">
    <property type="protein sequence ID" value="KAL3868645.1"/>
    <property type="molecule type" value="Genomic_DNA"/>
</dbReference>
<protein>
    <recommendedName>
        <fullName evidence="4">Glutathione peroxidase</fullName>
    </recommendedName>
</protein>
<evidence type="ECO:0000256" key="4">
    <source>
        <dbReference type="RuleBase" id="RU000499"/>
    </source>
</evidence>
<dbReference type="EMBL" id="JBJQND010000008">
    <property type="protein sequence ID" value="KAL3868643.1"/>
    <property type="molecule type" value="Genomic_DNA"/>
</dbReference>
<dbReference type="EMBL" id="JBJQND010000008">
    <property type="protein sequence ID" value="KAL3868644.1"/>
    <property type="molecule type" value="Genomic_DNA"/>
</dbReference>
<dbReference type="GO" id="GO:0004601">
    <property type="term" value="F:peroxidase activity"/>
    <property type="evidence" value="ECO:0007669"/>
    <property type="project" value="UniProtKB-KW"/>
</dbReference>
<reference evidence="5 6" key="1">
    <citation type="submission" date="2024-11" db="EMBL/GenBank/DDBJ databases">
        <title>Chromosome-level genome assembly of the freshwater bivalve Anodonta woodiana.</title>
        <authorList>
            <person name="Chen X."/>
        </authorList>
    </citation>
    <scope>NUCLEOTIDE SEQUENCE [LARGE SCALE GENOMIC DNA]</scope>
    <source>
        <strain evidence="5">MN2024</strain>
        <tissue evidence="5">Gills</tissue>
    </source>
</reference>
<dbReference type="PROSITE" id="PS51355">
    <property type="entry name" value="GLUTATHIONE_PEROXID_3"/>
    <property type="match status" value="1"/>
</dbReference>
<dbReference type="PRINTS" id="PR01011">
    <property type="entry name" value="GLUTPROXDASE"/>
</dbReference>
<dbReference type="CDD" id="cd00340">
    <property type="entry name" value="GSH_Peroxidase"/>
    <property type="match status" value="1"/>
</dbReference>
<dbReference type="InterPro" id="IPR036249">
    <property type="entry name" value="Thioredoxin-like_sf"/>
</dbReference>
<keyword evidence="6" id="KW-1185">Reference proteome</keyword>
<evidence type="ECO:0000256" key="2">
    <source>
        <dbReference type="ARBA" id="ARBA00022559"/>
    </source>
</evidence>
<comment type="similarity">
    <text evidence="1 4">Belongs to the glutathione peroxidase family.</text>
</comment>
<proteinExistence type="inferred from homology"/>
<keyword evidence="2 4" id="KW-0575">Peroxidase</keyword>
<evidence type="ECO:0000313" key="5">
    <source>
        <dbReference type="EMBL" id="KAL3868643.1"/>
    </source>
</evidence>
<dbReference type="Gene3D" id="3.40.30.10">
    <property type="entry name" value="Glutaredoxin"/>
    <property type="match status" value="1"/>
</dbReference>
<dbReference type="PIRSF" id="PIRSF000303">
    <property type="entry name" value="Glutathion_perox"/>
    <property type="match status" value="1"/>
</dbReference>
<gene>
    <name evidence="5" type="ORF">ACJMK2_041426</name>
</gene>